<organism evidence="1 2">
    <name type="scientific">Streptomyces longisporoflavus</name>
    <dbReference type="NCBI Taxonomy" id="28044"/>
    <lineage>
        <taxon>Bacteria</taxon>
        <taxon>Bacillati</taxon>
        <taxon>Actinomycetota</taxon>
        <taxon>Actinomycetes</taxon>
        <taxon>Kitasatosporales</taxon>
        <taxon>Streptomycetaceae</taxon>
        <taxon>Streptomyces</taxon>
    </lineage>
</organism>
<proteinExistence type="predicted"/>
<dbReference type="EMBL" id="JBIRGQ010000004">
    <property type="protein sequence ID" value="MFH8547418.1"/>
    <property type="molecule type" value="Genomic_DNA"/>
</dbReference>
<protein>
    <submittedName>
        <fullName evidence="1">Uncharacterized protein</fullName>
    </submittedName>
</protein>
<evidence type="ECO:0000313" key="2">
    <source>
        <dbReference type="Proteomes" id="UP001610818"/>
    </source>
</evidence>
<reference evidence="1 2" key="1">
    <citation type="submission" date="2024-10" db="EMBL/GenBank/DDBJ databases">
        <title>The Natural Products Discovery Center: Release of the First 8490 Sequenced Strains for Exploring Actinobacteria Biosynthetic Diversity.</title>
        <authorList>
            <person name="Kalkreuter E."/>
            <person name="Kautsar S.A."/>
            <person name="Yang D."/>
            <person name="Bader C.D."/>
            <person name="Teijaro C.N."/>
            <person name="Fluegel L."/>
            <person name="Davis C.M."/>
            <person name="Simpson J.R."/>
            <person name="Lauterbach L."/>
            <person name="Steele A.D."/>
            <person name="Gui C."/>
            <person name="Meng S."/>
            <person name="Li G."/>
            <person name="Viehrig K."/>
            <person name="Ye F."/>
            <person name="Su P."/>
            <person name="Kiefer A.F."/>
            <person name="Nichols A."/>
            <person name="Cepeda A.J."/>
            <person name="Yan W."/>
            <person name="Fan B."/>
            <person name="Jiang Y."/>
            <person name="Adhikari A."/>
            <person name="Zheng C.-J."/>
            <person name="Schuster L."/>
            <person name="Cowan T.M."/>
            <person name="Smanski M.J."/>
            <person name="Chevrette M.G."/>
            <person name="De Carvalho L.P.S."/>
            <person name="Shen B."/>
        </authorList>
    </citation>
    <scope>NUCLEOTIDE SEQUENCE [LARGE SCALE GENOMIC DNA]</scope>
    <source>
        <strain evidence="1 2">NPDC017990</strain>
    </source>
</reference>
<gene>
    <name evidence="1" type="ORF">ACH4F9_20655</name>
</gene>
<name>A0ABW7QR05_9ACTN</name>
<keyword evidence="2" id="KW-1185">Reference proteome</keyword>
<accession>A0ABW7QR05</accession>
<sequence length="246" mass="26199">MAMALDRYAASAPVTGGLPLLDEPGFWAAHLADLSDGIPAEAFGVDAADAGEALERLHDRAAWPVFTVPLAGDFAIVVHYNSGEEFTTTDYFLTHRDWPDSRAIVLASDDQDRIGPGLCWPELAALLPVPAKAAGVTDPHARLLLLLPVLGDADAPTEAVEAVAEALVAQGAPPDCEALAAQLLEGHPMWGAETWTYDADERSWICDGEHSPRQEPLGERLPVVQRSALGAALGGRSLEREGSRRK</sequence>
<dbReference type="Proteomes" id="UP001610818">
    <property type="component" value="Unassembled WGS sequence"/>
</dbReference>
<comment type="caution">
    <text evidence="1">The sequence shown here is derived from an EMBL/GenBank/DDBJ whole genome shotgun (WGS) entry which is preliminary data.</text>
</comment>
<evidence type="ECO:0000313" key="1">
    <source>
        <dbReference type="EMBL" id="MFH8547418.1"/>
    </source>
</evidence>
<dbReference type="RefSeq" id="WP_397713571.1">
    <property type="nucleotide sequence ID" value="NZ_JBIRGN010000004.1"/>
</dbReference>